<reference evidence="2" key="1">
    <citation type="journal article" date="2020" name="Stud. Mycol.">
        <title>101 Dothideomycetes genomes: a test case for predicting lifestyles and emergence of pathogens.</title>
        <authorList>
            <person name="Haridas S."/>
            <person name="Albert R."/>
            <person name="Binder M."/>
            <person name="Bloem J."/>
            <person name="Labutti K."/>
            <person name="Salamov A."/>
            <person name="Andreopoulos B."/>
            <person name="Baker S."/>
            <person name="Barry K."/>
            <person name="Bills G."/>
            <person name="Bluhm B."/>
            <person name="Cannon C."/>
            <person name="Castanera R."/>
            <person name="Culley D."/>
            <person name="Daum C."/>
            <person name="Ezra D."/>
            <person name="Gonzalez J."/>
            <person name="Henrissat B."/>
            <person name="Kuo A."/>
            <person name="Liang C."/>
            <person name="Lipzen A."/>
            <person name="Lutzoni F."/>
            <person name="Magnuson J."/>
            <person name="Mondo S."/>
            <person name="Nolan M."/>
            <person name="Ohm R."/>
            <person name="Pangilinan J."/>
            <person name="Park H.-J."/>
            <person name="Ramirez L."/>
            <person name="Alfaro M."/>
            <person name="Sun H."/>
            <person name="Tritt A."/>
            <person name="Yoshinaga Y."/>
            <person name="Zwiers L.-H."/>
            <person name="Turgeon B."/>
            <person name="Goodwin S."/>
            <person name="Spatafora J."/>
            <person name="Crous P."/>
            <person name="Grigoriev I."/>
        </authorList>
    </citation>
    <scope>NUCLEOTIDE SEQUENCE</scope>
    <source>
        <strain evidence="2">CBS 122368</strain>
    </source>
</reference>
<dbReference type="OrthoDB" id="3800054at2759"/>
<keyword evidence="3" id="KW-1185">Reference proteome</keyword>
<dbReference type="RefSeq" id="XP_033687822.1">
    <property type="nucleotide sequence ID" value="XM_033820634.1"/>
</dbReference>
<feature type="compositionally biased region" description="Polar residues" evidence="1">
    <location>
        <begin position="67"/>
        <end position="78"/>
    </location>
</feature>
<dbReference type="EMBL" id="ML987191">
    <property type="protein sequence ID" value="KAF2252818.1"/>
    <property type="molecule type" value="Genomic_DNA"/>
</dbReference>
<organism evidence="2 3">
    <name type="scientific">Trematosphaeria pertusa</name>
    <dbReference type="NCBI Taxonomy" id="390896"/>
    <lineage>
        <taxon>Eukaryota</taxon>
        <taxon>Fungi</taxon>
        <taxon>Dikarya</taxon>
        <taxon>Ascomycota</taxon>
        <taxon>Pezizomycotina</taxon>
        <taxon>Dothideomycetes</taxon>
        <taxon>Pleosporomycetidae</taxon>
        <taxon>Pleosporales</taxon>
        <taxon>Massarineae</taxon>
        <taxon>Trematosphaeriaceae</taxon>
        <taxon>Trematosphaeria</taxon>
    </lineage>
</organism>
<gene>
    <name evidence="2" type="ORF">BU26DRAFT_210206</name>
</gene>
<evidence type="ECO:0000313" key="2">
    <source>
        <dbReference type="EMBL" id="KAF2252818.1"/>
    </source>
</evidence>
<accession>A0A6A6IRX1</accession>
<feature type="region of interest" description="Disordered" evidence="1">
    <location>
        <begin position="1"/>
        <end position="102"/>
    </location>
</feature>
<dbReference type="AlphaFoldDB" id="A0A6A6IRX1"/>
<evidence type="ECO:0000256" key="1">
    <source>
        <dbReference type="SAM" id="MobiDB-lite"/>
    </source>
</evidence>
<protein>
    <submittedName>
        <fullName evidence="2">Uncharacterized protein</fullName>
    </submittedName>
</protein>
<dbReference type="GeneID" id="54573964"/>
<evidence type="ECO:0000313" key="3">
    <source>
        <dbReference type="Proteomes" id="UP000800094"/>
    </source>
</evidence>
<proteinExistence type="predicted"/>
<name>A0A6A6IRX1_9PLEO</name>
<sequence>MVIPKFEASVDPLGSIPELPATERNAPFATPDPSRTAESSSDTPGSRGVRHGQGAEDHVLSWAQYHSLGNRNPSSRLSQPHGAPDASASVWGTMGSRRSNGI</sequence>
<dbReference type="Proteomes" id="UP000800094">
    <property type="component" value="Unassembled WGS sequence"/>
</dbReference>